<keyword evidence="3" id="KW-1185">Reference proteome</keyword>
<feature type="compositionally biased region" description="Polar residues" evidence="1">
    <location>
        <begin position="149"/>
        <end position="159"/>
    </location>
</feature>
<dbReference type="AlphaFoldDB" id="A0A8H7CEV9"/>
<evidence type="ECO:0000256" key="1">
    <source>
        <dbReference type="SAM" id="MobiDB-lite"/>
    </source>
</evidence>
<gene>
    <name evidence="2" type="ORF">MVEN_02301200</name>
</gene>
<organism evidence="2 3">
    <name type="scientific">Mycena venus</name>
    <dbReference type="NCBI Taxonomy" id="2733690"/>
    <lineage>
        <taxon>Eukaryota</taxon>
        <taxon>Fungi</taxon>
        <taxon>Dikarya</taxon>
        <taxon>Basidiomycota</taxon>
        <taxon>Agaricomycotina</taxon>
        <taxon>Agaricomycetes</taxon>
        <taxon>Agaricomycetidae</taxon>
        <taxon>Agaricales</taxon>
        <taxon>Marasmiineae</taxon>
        <taxon>Mycenaceae</taxon>
        <taxon>Mycena</taxon>
    </lineage>
</organism>
<accession>A0A8H7CEV9</accession>
<dbReference type="Proteomes" id="UP000620124">
    <property type="component" value="Unassembled WGS sequence"/>
</dbReference>
<proteinExistence type="predicted"/>
<sequence length="255" mass="28062">MSAVESRDKTLASVGPTFENPCGRRGCAHIFQYAGTNPFHELATLVAQHAPECVGRICSTIRPSEADWEAGNEPLDLCYEEEDDVDMCYGFCQPNATDFTDSAEPIAMDDPYLSEEDMDVVMDDFEDEFLLKSISASVKGKRTAASEAGATQTSDTHVTAKSAMTAPSTPLPRKKKGARTEAQRRALLEGDPWTTIVEPHYVGCRGCERHHQARRSFALLPRPLGKATLALRTREEGPERGEAALYILHGFRTHS</sequence>
<protein>
    <submittedName>
        <fullName evidence="2">Uncharacterized protein</fullName>
    </submittedName>
</protein>
<reference evidence="2" key="1">
    <citation type="submission" date="2020-05" db="EMBL/GenBank/DDBJ databases">
        <title>Mycena genomes resolve the evolution of fungal bioluminescence.</title>
        <authorList>
            <person name="Tsai I.J."/>
        </authorList>
    </citation>
    <scope>NUCLEOTIDE SEQUENCE</scope>
    <source>
        <strain evidence="2">CCC161011</strain>
    </source>
</reference>
<feature type="region of interest" description="Disordered" evidence="1">
    <location>
        <begin position="141"/>
        <end position="186"/>
    </location>
</feature>
<evidence type="ECO:0000313" key="2">
    <source>
        <dbReference type="EMBL" id="KAF7334705.1"/>
    </source>
</evidence>
<name>A0A8H7CEV9_9AGAR</name>
<comment type="caution">
    <text evidence="2">The sequence shown here is derived from an EMBL/GenBank/DDBJ whole genome shotgun (WGS) entry which is preliminary data.</text>
</comment>
<evidence type="ECO:0000313" key="3">
    <source>
        <dbReference type="Proteomes" id="UP000620124"/>
    </source>
</evidence>
<dbReference type="EMBL" id="JACAZI010000026">
    <property type="protein sequence ID" value="KAF7334705.1"/>
    <property type="molecule type" value="Genomic_DNA"/>
</dbReference>